<dbReference type="InterPro" id="IPR002810">
    <property type="entry name" value="NfeD-like_C"/>
</dbReference>
<comment type="subcellular location">
    <subcellularLocation>
        <location evidence="1">Membrane</location>
        <topology evidence="1">Multi-pass membrane protein</topology>
    </subcellularLocation>
</comment>
<proteinExistence type="predicted"/>
<evidence type="ECO:0000256" key="5">
    <source>
        <dbReference type="SAM" id="Phobius"/>
    </source>
</evidence>
<accession>A0ABT8ZYU5</accession>
<organism evidence="7 8">
    <name type="scientific">Sphingomonas immobilis</name>
    <dbReference type="NCBI Taxonomy" id="3063997"/>
    <lineage>
        <taxon>Bacteria</taxon>
        <taxon>Pseudomonadati</taxon>
        <taxon>Pseudomonadota</taxon>
        <taxon>Alphaproteobacteria</taxon>
        <taxon>Sphingomonadales</taxon>
        <taxon>Sphingomonadaceae</taxon>
        <taxon>Sphingomonas</taxon>
    </lineage>
</organism>
<keyword evidence="4 5" id="KW-0472">Membrane</keyword>
<feature type="transmembrane region" description="Helical" evidence="5">
    <location>
        <begin position="59"/>
        <end position="77"/>
    </location>
</feature>
<protein>
    <submittedName>
        <fullName evidence="7">NfeD family protein</fullName>
    </submittedName>
</protein>
<feature type="transmembrane region" description="Helical" evidence="5">
    <location>
        <begin position="6"/>
        <end position="24"/>
    </location>
</feature>
<evidence type="ECO:0000313" key="7">
    <source>
        <dbReference type="EMBL" id="MDO7842753.1"/>
    </source>
</evidence>
<evidence type="ECO:0000256" key="4">
    <source>
        <dbReference type="ARBA" id="ARBA00023136"/>
    </source>
</evidence>
<dbReference type="InterPro" id="IPR052165">
    <property type="entry name" value="Membrane_assoc_protease"/>
</dbReference>
<comment type="caution">
    <text evidence="7">The sequence shown here is derived from an EMBL/GenBank/DDBJ whole genome shotgun (WGS) entry which is preliminary data.</text>
</comment>
<keyword evidence="2 5" id="KW-0812">Transmembrane</keyword>
<gene>
    <name evidence="7" type="ORF">Q5H94_10475</name>
</gene>
<keyword evidence="8" id="KW-1185">Reference proteome</keyword>
<dbReference type="PANTHER" id="PTHR33507:SF3">
    <property type="entry name" value="INNER MEMBRANE PROTEIN YBBJ"/>
    <property type="match status" value="1"/>
</dbReference>
<evidence type="ECO:0000259" key="6">
    <source>
        <dbReference type="Pfam" id="PF01957"/>
    </source>
</evidence>
<dbReference type="Proteomes" id="UP001176468">
    <property type="component" value="Unassembled WGS sequence"/>
</dbReference>
<keyword evidence="3 5" id="KW-1133">Transmembrane helix</keyword>
<dbReference type="Pfam" id="PF01957">
    <property type="entry name" value="NfeD"/>
    <property type="match status" value="1"/>
</dbReference>
<feature type="domain" description="NfeD-like C-terminal" evidence="6">
    <location>
        <begin position="95"/>
        <end position="149"/>
    </location>
</feature>
<dbReference type="Gene3D" id="2.40.50.140">
    <property type="entry name" value="Nucleic acid-binding proteins"/>
    <property type="match status" value="1"/>
</dbReference>
<name>A0ABT8ZYU5_9SPHN</name>
<evidence type="ECO:0000256" key="1">
    <source>
        <dbReference type="ARBA" id="ARBA00004141"/>
    </source>
</evidence>
<dbReference type="EMBL" id="JAUQSZ010000006">
    <property type="protein sequence ID" value="MDO7842753.1"/>
    <property type="molecule type" value="Genomic_DNA"/>
</dbReference>
<dbReference type="RefSeq" id="WP_304561208.1">
    <property type="nucleotide sequence ID" value="NZ_JAUQSZ010000006.1"/>
</dbReference>
<dbReference type="InterPro" id="IPR012340">
    <property type="entry name" value="NA-bd_OB-fold"/>
</dbReference>
<evidence type="ECO:0000313" key="8">
    <source>
        <dbReference type="Proteomes" id="UP001176468"/>
    </source>
</evidence>
<evidence type="ECO:0000256" key="2">
    <source>
        <dbReference type="ARBA" id="ARBA00022692"/>
    </source>
</evidence>
<evidence type="ECO:0000256" key="3">
    <source>
        <dbReference type="ARBA" id="ARBA00022989"/>
    </source>
</evidence>
<feature type="transmembrane region" description="Helical" evidence="5">
    <location>
        <begin position="31"/>
        <end position="53"/>
    </location>
</feature>
<dbReference type="PANTHER" id="PTHR33507">
    <property type="entry name" value="INNER MEMBRANE PROTEIN YBBJ"/>
    <property type="match status" value="1"/>
</dbReference>
<reference evidence="7" key="1">
    <citation type="submission" date="2023-07" db="EMBL/GenBank/DDBJ databases">
        <authorList>
            <person name="Kim M.K."/>
        </authorList>
    </citation>
    <scope>NUCLEOTIDE SEQUENCE</scope>
    <source>
        <strain evidence="7">CA1-15</strain>
    </source>
</reference>
<sequence length="150" mass="15532">MTLGGVLWTEGALWFAAAILFVIAEMLAPGFFLIFLAAGAAVTGVVVLVAPGLPVLVQALIYCGFTAVAVAIGWRWYMRAKHAMPGDPLLNDRTARLIGKQVEVCEAIVGGSGRVTVGDGAWNAEGPDAPAGTRMRVTGANGNVLLVEPA</sequence>